<keyword evidence="2" id="KW-0479">Metal-binding</keyword>
<evidence type="ECO:0000256" key="4">
    <source>
        <dbReference type="ARBA" id="ARBA00023163"/>
    </source>
</evidence>
<keyword evidence="5" id="KW-0539">Nucleus</keyword>
<organism evidence="8 9">
    <name type="scientific">Aureobasidium pullulans</name>
    <name type="common">Black yeast</name>
    <name type="synonym">Pullularia pullulans</name>
    <dbReference type="NCBI Taxonomy" id="5580"/>
    <lineage>
        <taxon>Eukaryota</taxon>
        <taxon>Fungi</taxon>
        <taxon>Dikarya</taxon>
        <taxon>Ascomycota</taxon>
        <taxon>Pezizomycotina</taxon>
        <taxon>Dothideomycetes</taxon>
        <taxon>Dothideomycetidae</taxon>
        <taxon>Dothideales</taxon>
        <taxon>Saccotheciaceae</taxon>
        <taxon>Aureobasidium</taxon>
    </lineage>
</organism>
<dbReference type="SMART" id="SM00066">
    <property type="entry name" value="GAL4"/>
    <property type="match status" value="1"/>
</dbReference>
<dbReference type="InterPro" id="IPR050815">
    <property type="entry name" value="TF_fung"/>
</dbReference>
<evidence type="ECO:0000256" key="2">
    <source>
        <dbReference type="ARBA" id="ARBA00022723"/>
    </source>
</evidence>
<dbReference type="SUPFAM" id="SSF57701">
    <property type="entry name" value="Zn2/Cys6 DNA-binding domain"/>
    <property type="match status" value="1"/>
</dbReference>
<comment type="subcellular location">
    <subcellularLocation>
        <location evidence="1">Nucleus</location>
    </subcellularLocation>
</comment>
<feature type="region of interest" description="Disordered" evidence="6">
    <location>
        <begin position="1"/>
        <end position="22"/>
    </location>
</feature>
<dbReference type="PROSITE" id="PS00463">
    <property type="entry name" value="ZN2_CY6_FUNGAL_1"/>
    <property type="match status" value="1"/>
</dbReference>
<dbReference type="Pfam" id="PF00172">
    <property type="entry name" value="Zn_clus"/>
    <property type="match status" value="1"/>
</dbReference>
<evidence type="ECO:0000259" key="7">
    <source>
        <dbReference type="PROSITE" id="PS50048"/>
    </source>
</evidence>
<evidence type="ECO:0000256" key="3">
    <source>
        <dbReference type="ARBA" id="ARBA00023015"/>
    </source>
</evidence>
<dbReference type="AlphaFoldDB" id="A0A4S8WMF7"/>
<feature type="region of interest" description="Disordered" evidence="6">
    <location>
        <begin position="648"/>
        <end position="670"/>
    </location>
</feature>
<dbReference type="Gene3D" id="4.10.240.10">
    <property type="entry name" value="Zn(2)-C6 fungal-type DNA-binding domain"/>
    <property type="match status" value="1"/>
</dbReference>
<evidence type="ECO:0000313" key="9">
    <source>
        <dbReference type="Proteomes" id="UP000308014"/>
    </source>
</evidence>
<evidence type="ECO:0000256" key="6">
    <source>
        <dbReference type="SAM" id="MobiDB-lite"/>
    </source>
</evidence>
<accession>A0A4S8WMF7</accession>
<feature type="region of interest" description="Disordered" evidence="6">
    <location>
        <begin position="115"/>
        <end position="163"/>
    </location>
</feature>
<feature type="compositionally biased region" description="Low complexity" evidence="6">
    <location>
        <begin position="135"/>
        <end position="144"/>
    </location>
</feature>
<dbReference type="InterPro" id="IPR007219">
    <property type="entry name" value="XnlR_reg_dom"/>
</dbReference>
<dbReference type="PROSITE" id="PS50048">
    <property type="entry name" value="ZN2_CY6_FUNGAL_2"/>
    <property type="match status" value="1"/>
</dbReference>
<evidence type="ECO:0000256" key="1">
    <source>
        <dbReference type="ARBA" id="ARBA00004123"/>
    </source>
</evidence>
<name>A0A4S8WMF7_AURPU</name>
<dbReference type="GO" id="GO:0008270">
    <property type="term" value="F:zinc ion binding"/>
    <property type="evidence" value="ECO:0007669"/>
    <property type="project" value="InterPro"/>
</dbReference>
<reference evidence="8 9" key="1">
    <citation type="submission" date="2018-10" db="EMBL/GenBank/DDBJ databases">
        <title>Fifty Aureobasidium pullulans genomes reveal a recombining polyextremotolerant generalist.</title>
        <authorList>
            <person name="Gostincar C."/>
            <person name="Turk M."/>
            <person name="Zajc J."/>
            <person name="Gunde-Cimerman N."/>
        </authorList>
    </citation>
    <scope>NUCLEOTIDE SEQUENCE [LARGE SCALE GENOMIC DNA]</scope>
    <source>
        <strain evidence="8 9">EXF-11318</strain>
    </source>
</reference>
<keyword evidence="4" id="KW-0804">Transcription</keyword>
<keyword evidence="3" id="KW-0805">Transcription regulation</keyword>
<dbReference type="InterPro" id="IPR036864">
    <property type="entry name" value="Zn2-C6_fun-type_DNA-bd_sf"/>
</dbReference>
<protein>
    <recommendedName>
        <fullName evidence="7">Zn(2)-C6 fungal-type domain-containing protein</fullName>
    </recommendedName>
</protein>
<dbReference type="PANTHER" id="PTHR47338">
    <property type="entry name" value="ZN(II)2CYS6 TRANSCRIPTION FACTOR (EUROFUNG)-RELATED"/>
    <property type="match status" value="1"/>
</dbReference>
<dbReference type="InterPro" id="IPR001138">
    <property type="entry name" value="Zn2Cys6_DnaBD"/>
</dbReference>
<proteinExistence type="predicted"/>
<evidence type="ECO:0000256" key="5">
    <source>
        <dbReference type="ARBA" id="ARBA00023242"/>
    </source>
</evidence>
<gene>
    <name evidence="8" type="ORF">D6D24_02520</name>
</gene>
<dbReference type="CDD" id="cd00067">
    <property type="entry name" value="GAL4"/>
    <property type="match status" value="1"/>
</dbReference>
<evidence type="ECO:0000313" key="8">
    <source>
        <dbReference type="EMBL" id="THW19999.1"/>
    </source>
</evidence>
<dbReference type="EMBL" id="QZAJ01000056">
    <property type="protein sequence ID" value="THW19999.1"/>
    <property type="molecule type" value="Genomic_DNA"/>
</dbReference>
<feature type="compositionally biased region" description="Polar residues" evidence="6">
    <location>
        <begin position="1"/>
        <end position="13"/>
    </location>
</feature>
<feature type="compositionally biased region" description="Polar residues" evidence="6">
    <location>
        <begin position="648"/>
        <end position="657"/>
    </location>
</feature>
<dbReference type="PANTHER" id="PTHR47338:SF9">
    <property type="entry name" value="ZN(II)2CYS6 TRANSCRIPTION FACTOR (EUROFUNG)"/>
    <property type="match status" value="1"/>
</dbReference>
<dbReference type="Proteomes" id="UP000308014">
    <property type="component" value="Unassembled WGS sequence"/>
</dbReference>
<dbReference type="CDD" id="cd12148">
    <property type="entry name" value="fungal_TF_MHR"/>
    <property type="match status" value="1"/>
</dbReference>
<dbReference type="GO" id="GO:0000981">
    <property type="term" value="F:DNA-binding transcription factor activity, RNA polymerase II-specific"/>
    <property type="evidence" value="ECO:0007669"/>
    <property type="project" value="InterPro"/>
</dbReference>
<dbReference type="GO" id="GO:0005634">
    <property type="term" value="C:nucleus"/>
    <property type="evidence" value="ECO:0007669"/>
    <property type="project" value="UniProtKB-SubCell"/>
</dbReference>
<dbReference type="Pfam" id="PF04082">
    <property type="entry name" value="Fungal_trans"/>
    <property type="match status" value="1"/>
</dbReference>
<comment type="caution">
    <text evidence="8">The sequence shown here is derived from an EMBL/GenBank/DDBJ whole genome shotgun (WGS) entry which is preliminary data.</text>
</comment>
<sequence>MENNALQQQQTPESGRPPKRVSQACEACRRKKSRCPGEKPACSLCTRLKQTCIYADDGSMPEIRSAAIERRMYHAYLDTLSHWSQATSPTKRVFARHNARFSELENRLESLLKAIPGTPPTILPRTPLESHADSSRPSPSVVPTSRRRSLDIPDGTTPSGLQIPQEPSRLEVAVPILLRKWNCQPIPLFHPNLEKDYMSRGSELQFAILAMAGRLNARGQEVDDWCEANAHRARELALGRVLAGDVRLSTIQAFVLLSFLDFTNDNGQRSHLFLVNAISLAQTSGLLDPQVVINNSVELEERRRCFWSIAIMENMFNLQTLTLGAKSITYHASFKPVSPNATSKGELVSPSSQNIVADGPVPGIIINTLPMFDIFKKAAKYVTDTKNGVLPHPPWQQQSDYAAIQAELLELESNFYPEYRFDRTKMTQHSKDAIEQNWAFWSCWLVNQFMYHTIHMLLNHPFLISLRIAAAGRCPRTFSQSSSDQVVVHSNWIIRLLDLLEEKEVNISDPFVAYCISVANTVFIHYRNAEIQSLRQNAEKGLFKGRQELGELSCLLKNVERMRKALDRLEAMDTSRRSTSPQPSASSGTKQDLLWDILIFHSPSRSLTSTSSLFSLSFAIPSNDTLTRDAASMIRPTPSTVQNITPADGFHTSTGPSSFARPSLPTPATATSNSLAAAVGTPQQPTFMPGVAQFPSTPADPNYMAFNDQNLAAITEFLDQNSGRMFNEWWDFGDL</sequence>
<feature type="domain" description="Zn(2)-C6 fungal-type" evidence="7">
    <location>
        <begin position="24"/>
        <end position="54"/>
    </location>
</feature>